<name>A0A3N0E0C3_9ACTN</name>
<dbReference type="GO" id="GO:0008168">
    <property type="term" value="F:methyltransferase activity"/>
    <property type="evidence" value="ECO:0007669"/>
    <property type="project" value="UniProtKB-KW"/>
</dbReference>
<evidence type="ECO:0000313" key="4">
    <source>
        <dbReference type="Proteomes" id="UP000277094"/>
    </source>
</evidence>
<dbReference type="PANTHER" id="PTHR43861:SF3">
    <property type="entry name" value="PUTATIVE (AFU_ORTHOLOGUE AFUA_2G14390)-RELATED"/>
    <property type="match status" value="1"/>
</dbReference>
<keyword evidence="1 3" id="KW-0808">Transferase</keyword>
<dbReference type="SUPFAM" id="SSF53335">
    <property type="entry name" value="S-adenosyl-L-methionine-dependent methyltransferases"/>
    <property type="match status" value="1"/>
</dbReference>
<dbReference type="Proteomes" id="UP000277094">
    <property type="component" value="Unassembled WGS sequence"/>
</dbReference>
<keyword evidence="3" id="KW-0489">Methyltransferase</keyword>
<protein>
    <submittedName>
        <fullName evidence="3">Methyltransferase domain-containing protein</fullName>
    </submittedName>
</protein>
<dbReference type="AlphaFoldDB" id="A0A3N0E0C3"/>
<dbReference type="Gene3D" id="3.40.50.150">
    <property type="entry name" value="Vaccinia Virus protein VP39"/>
    <property type="match status" value="1"/>
</dbReference>
<dbReference type="RefSeq" id="WP_123232488.1">
    <property type="nucleotide sequence ID" value="NZ_RJSG01000001.1"/>
</dbReference>
<dbReference type="OrthoDB" id="6064711at2"/>
<keyword evidence="4" id="KW-1185">Reference proteome</keyword>
<dbReference type="InterPro" id="IPR029063">
    <property type="entry name" value="SAM-dependent_MTases_sf"/>
</dbReference>
<gene>
    <name evidence="3" type="ORF">EFL95_02685</name>
</gene>
<comment type="caution">
    <text evidence="3">The sequence shown here is derived from an EMBL/GenBank/DDBJ whole genome shotgun (WGS) entry which is preliminary data.</text>
</comment>
<accession>A0A3N0E0C3</accession>
<evidence type="ECO:0000256" key="1">
    <source>
        <dbReference type="ARBA" id="ARBA00022679"/>
    </source>
</evidence>
<sequence>MAEYTLAVSEAEIARYRLMAQTALADEGAQLALAGVVAGATVADVGCGPAAMSVELARMVGPDGCVVAVERAEEARAAARQVIAESGVANVDLREGTATETGIEPGSVDVVMMRHVLAHNGGEEQLIVDHLASLVRPGGAVYLVDVDLTGMRMLDSDPELSDLVQRYADFHGSRGNDPMVGLRLGQLLAEAGLVVESFTGSYAIIEMPPGIRPPLWAARDVMLAQGAVTEADVSRWGAAFDRLDGQPVRPTIFAPSFLGIGRKP</sequence>
<dbReference type="Pfam" id="PF13649">
    <property type="entry name" value="Methyltransf_25"/>
    <property type="match status" value="1"/>
</dbReference>
<dbReference type="EMBL" id="RJSG01000001">
    <property type="protein sequence ID" value="RNL81285.1"/>
    <property type="molecule type" value="Genomic_DNA"/>
</dbReference>
<evidence type="ECO:0000313" key="3">
    <source>
        <dbReference type="EMBL" id="RNL81285.1"/>
    </source>
</evidence>
<proteinExistence type="predicted"/>
<dbReference type="PANTHER" id="PTHR43861">
    <property type="entry name" value="TRANS-ACONITATE 2-METHYLTRANSFERASE-RELATED"/>
    <property type="match status" value="1"/>
</dbReference>
<organism evidence="3 4">
    <name type="scientific">Nocardioides marmorisolisilvae</name>
    <dbReference type="NCBI Taxonomy" id="1542737"/>
    <lineage>
        <taxon>Bacteria</taxon>
        <taxon>Bacillati</taxon>
        <taxon>Actinomycetota</taxon>
        <taxon>Actinomycetes</taxon>
        <taxon>Propionibacteriales</taxon>
        <taxon>Nocardioidaceae</taxon>
        <taxon>Nocardioides</taxon>
    </lineage>
</organism>
<feature type="domain" description="Methyltransferase" evidence="2">
    <location>
        <begin position="42"/>
        <end position="139"/>
    </location>
</feature>
<reference evidence="3 4" key="1">
    <citation type="submission" date="2018-11" db="EMBL/GenBank/DDBJ databases">
        <authorList>
            <person name="Li F."/>
        </authorList>
    </citation>
    <scope>NUCLEOTIDE SEQUENCE [LARGE SCALE GENOMIC DNA]</scope>
    <source>
        <strain evidence="3 4">KIS18-7</strain>
    </source>
</reference>
<evidence type="ECO:0000259" key="2">
    <source>
        <dbReference type="Pfam" id="PF13649"/>
    </source>
</evidence>
<dbReference type="InterPro" id="IPR041698">
    <property type="entry name" value="Methyltransf_25"/>
</dbReference>
<dbReference type="CDD" id="cd02440">
    <property type="entry name" value="AdoMet_MTases"/>
    <property type="match status" value="1"/>
</dbReference>
<dbReference type="GO" id="GO:0032259">
    <property type="term" value="P:methylation"/>
    <property type="evidence" value="ECO:0007669"/>
    <property type="project" value="UniProtKB-KW"/>
</dbReference>